<evidence type="ECO:0000256" key="4">
    <source>
        <dbReference type="ARBA" id="ARBA00022496"/>
    </source>
</evidence>
<keyword evidence="6 13" id="KW-0547">Nucleotide-binding</keyword>
<feature type="binding site" evidence="13">
    <location>
        <begin position="7"/>
        <end position="14"/>
    </location>
    <ligand>
        <name>GTP</name>
        <dbReference type="ChEBI" id="CHEBI:37565"/>
        <label>1</label>
    </ligand>
</feature>
<evidence type="ECO:0000256" key="8">
    <source>
        <dbReference type="ARBA" id="ARBA00023004"/>
    </source>
</evidence>
<dbReference type="SUPFAM" id="SSF52540">
    <property type="entry name" value="P-loop containing nucleoside triphosphate hydrolases"/>
    <property type="match status" value="1"/>
</dbReference>
<dbReference type="GO" id="GO:0046872">
    <property type="term" value="F:metal ion binding"/>
    <property type="evidence" value="ECO:0007669"/>
    <property type="project" value="UniProtKB-KW"/>
</dbReference>
<sequence>MKFALIGNPNVGKSLIFNQLTGIGVEISNFPGTTIDMLSGNVCYQRERLELIDFPGIYSLEGKTEEEEQVRSYLRTNNIDALIVVLDATKLERNLYLLIQASEYKIPLIVVVNIADEAEKQGKIIDYEKLSSILGCRVIPTVALEGKNIDLIIPAAMQDAAVIDLHVPYGKHIEAGVRSLVKLTGCSRMDAFLALQGIGEDKELMEAAGTIASEIEEDHQMSPHQIIATNRHNEAARIASEVTEKRGDGSKRPSFDIDSLLTRVIPGVPILIAILFVTLLAVFIIGSFLEELIVEFFDTWIIAPMYTLGLSPFWEKMVFSLLIAIEAGLGIAFPFVFTFYILVSILEDSGYMTRGAFLADRAMHRIGMHGQALIPLILGFGCNVPAIMSIRQLSKRERVIASFLITMVPCSARTVIIAGIVAVFVGITAAFSIYLLVFLLIILTGFVLTRFTPGEQYGMILEMAPLRKPRADQTVRRAWLHMKEFLFIAMPLLLVSSVFLGMLDFFGILAEFQKIFAPFMEQVLGLPDYASTSLIFGIFRKEMAFETLAVLAGTADLGAVMAASQLYIFAVVSVLFVPCVSTIAVLYREMGLKIAAMVSFYTLCLGMVCGAILNFVFNIL</sequence>
<evidence type="ECO:0000256" key="3">
    <source>
        <dbReference type="ARBA" id="ARBA00022475"/>
    </source>
</evidence>
<feature type="binding site" evidence="13">
    <location>
        <begin position="53"/>
        <end position="56"/>
    </location>
    <ligand>
        <name>GTP</name>
        <dbReference type="ChEBI" id="CHEBI:37565"/>
        <label>1</label>
    </ligand>
</feature>
<feature type="binding site" evidence="14">
    <location>
        <position position="22"/>
    </location>
    <ligand>
        <name>Mg(2+)</name>
        <dbReference type="ChEBI" id="CHEBI:18420"/>
        <label>1</label>
    </ligand>
</feature>
<evidence type="ECO:0000256" key="12">
    <source>
        <dbReference type="NCBIfam" id="TIGR00437"/>
    </source>
</evidence>
<comment type="subcellular location">
    <subcellularLocation>
        <location evidence="1">Cell membrane</location>
        <topology evidence="1">Multi-pass membrane protein</topology>
    </subcellularLocation>
</comment>
<feature type="transmembrane region" description="Helical" evidence="15">
    <location>
        <begin position="321"/>
        <end position="346"/>
    </location>
</feature>
<dbReference type="InterPro" id="IPR030389">
    <property type="entry name" value="G_FEOB_dom"/>
</dbReference>
<proteinExistence type="predicted"/>
<evidence type="ECO:0000256" key="9">
    <source>
        <dbReference type="ARBA" id="ARBA00023065"/>
    </source>
</evidence>
<keyword evidence="11 15" id="KW-0472">Membrane</keyword>
<dbReference type="Pfam" id="PF02421">
    <property type="entry name" value="FeoB_N"/>
    <property type="match status" value="1"/>
</dbReference>
<dbReference type="Pfam" id="PF07670">
    <property type="entry name" value="Gate"/>
    <property type="match status" value="2"/>
</dbReference>
<evidence type="ECO:0000256" key="7">
    <source>
        <dbReference type="ARBA" id="ARBA00022989"/>
    </source>
</evidence>
<organism evidence="17 18">
    <name type="scientific">Methanolacinia petrolearia (strain DSM 11571 / OCM 486 / SEBR 4847)</name>
    <name type="common">Methanoplanus petrolearius</name>
    <dbReference type="NCBI Taxonomy" id="679926"/>
    <lineage>
        <taxon>Archaea</taxon>
        <taxon>Methanobacteriati</taxon>
        <taxon>Methanobacteriota</taxon>
        <taxon>Stenosarchaea group</taxon>
        <taxon>Methanomicrobia</taxon>
        <taxon>Methanomicrobiales</taxon>
        <taxon>Methanomicrobiaceae</taxon>
        <taxon>Methanolacinia</taxon>
    </lineage>
</organism>
<feature type="domain" description="FeoB-type G" evidence="16">
    <location>
        <begin position="1"/>
        <end position="162"/>
    </location>
</feature>
<dbReference type="OrthoDB" id="85305at2157"/>
<dbReference type="EMBL" id="CP002117">
    <property type="protein sequence ID" value="ADN37470.1"/>
    <property type="molecule type" value="Genomic_DNA"/>
</dbReference>
<dbReference type="InterPro" id="IPR011640">
    <property type="entry name" value="Fe2_transport_prot_B_C"/>
</dbReference>
<feature type="transmembrane region" description="Helical" evidence="15">
    <location>
        <begin position="260"/>
        <end position="286"/>
    </location>
</feature>
<evidence type="ECO:0000256" key="13">
    <source>
        <dbReference type="PIRSR" id="PIRSR603373-1"/>
    </source>
</evidence>
<evidence type="ECO:0000256" key="10">
    <source>
        <dbReference type="ARBA" id="ARBA00023134"/>
    </source>
</evidence>
<feature type="transmembrane region" description="Helical" evidence="15">
    <location>
        <begin position="399"/>
        <end position="425"/>
    </location>
</feature>
<gene>
    <name evidence="17" type="ordered locus">Mpet_2727</name>
</gene>
<feature type="transmembrane region" description="Helical" evidence="15">
    <location>
        <begin position="485"/>
        <end position="510"/>
    </location>
</feature>
<dbReference type="PRINTS" id="PR00326">
    <property type="entry name" value="GTP1OBG"/>
</dbReference>
<evidence type="ECO:0000313" key="17">
    <source>
        <dbReference type="EMBL" id="ADN37470.1"/>
    </source>
</evidence>
<dbReference type="GO" id="GO:0015093">
    <property type="term" value="F:ferrous iron transmembrane transporter activity"/>
    <property type="evidence" value="ECO:0007669"/>
    <property type="project" value="UniProtKB-UniRule"/>
</dbReference>
<evidence type="ECO:0000256" key="14">
    <source>
        <dbReference type="PIRSR" id="PIRSR603373-2"/>
    </source>
</evidence>
<dbReference type="InterPro" id="IPR050860">
    <property type="entry name" value="FeoB_GTPase"/>
</dbReference>
<dbReference type="STRING" id="679926.Mpet_2727"/>
<dbReference type="InterPro" id="IPR006073">
    <property type="entry name" value="GTP-bd"/>
</dbReference>
<evidence type="ECO:0000313" key="18">
    <source>
        <dbReference type="Proteomes" id="UP000006565"/>
    </source>
</evidence>
<dbReference type="HOGENOM" id="CLU_013350_3_0_2"/>
<keyword evidence="9" id="KW-0406">Ion transport</keyword>
<dbReference type="Proteomes" id="UP000006565">
    <property type="component" value="Chromosome"/>
</dbReference>
<dbReference type="PANTHER" id="PTHR43185">
    <property type="entry name" value="FERROUS IRON TRANSPORT PROTEIN B"/>
    <property type="match status" value="1"/>
</dbReference>
<feature type="binding site" evidence="14">
    <location>
        <position position="21"/>
    </location>
    <ligand>
        <name>Mg(2+)</name>
        <dbReference type="ChEBI" id="CHEBI:18420"/>
        <label>2</label>
    </ligand>
</feature>
<dbReference type="NCBIfam" id="TIGR00231">
    <property type="entry name" value="small_GTP"/>
    <property type="match status" value="1"/>
</dbReference>
<evidence type="ECO:0000256" key="6">
    <source>
        <dbReference type="ARBA" id="ARBA00022741"/>
    </source>
</evidence>
<keyword evidence="3" id="KW-1003">Cell membrane</keyword>
<dbReference type="InterPro" id="IPR003373">
    <property type="entry name" value="Fe2_transport_prot-B"/>
</dbReference>
<dbReference type="KEGG" id="mpi:Mpet_2727"/>
<keyword evidence="7 15" id="KW-1133">Transmembrane helix</keyword>
<keyword evidence="18" id="KW-1185">Reference proteome</keyword>
<accession>E1RGU1</accession>
<feature type="binding site" evidence="14">
    <location>
        <position position="18"/>
    </location>
    <ligand>
        <name>Mg(2+)</name>
        <dbReference type="ChEBI" id="CHEBI:18420"/>
        <label>2</label>
    </ligand>
</feature>
<evidence type="ECO:0000256" key="15">
    <source>
        <dbReference type="SAM" id="Phobius"/>
    </source>
</evidence>
<dbReference type="AlphaFoldDB" id="E1RGU1"/>
<dbReference type="RefSeq" id="WP_013330643.1">
    <property type="nucleotide sequence ID" value="NC_014507.1"/>
</dbReference>
<keyword evidence="10 13" id="KW-0342">GTP-binding</keyword>
<feature type="transmembrane region" description="Helical" evidence="15">
    <location>
        <begin position="594"/>
        <end position="617"/>
    </location>
</feature>
<feature type="transmembrane region" description="Helical" evidence="15">
    <location>
        <begin position="292"/>
        <end position="314"/>
    </location>
</feature>
<feature type="transmembrane region" description="Helical" evidence="15">
    <location>
        <begin position="566"/>
        <end position="587"/>
    </location>
</feature>
<evidence type="ECO:0000256" key="1">
    <source>
        <dbReference type="ARBA" id="ARBA00004651"/>
    </source>
</evidence>
<feature type="transmembrane region" description="Helical" evidence="15">
    <location>
        <begin position="431"/>
        <end position="449"/>
    </location>
</feature>
<evidence type="ECO:0000259" key="16">
    <source>
        <dbReference type="PROSITE" id="PS51711"/>
    </source>
</evidence>
<keyword evidence="2" id="KW-0813">Transport</keyword>
<feature type="binding site" evidence="13">
    <location>
        <begin position="32"/>
        <end position="36"/>
    </location>
    <ligand>
        <name>GTP</name>
        <dbReference type="ChEBI" id="CHEBI:37565"/>
        <label>1</label>
    </ligand>
</feature>
<evidence type="ECO:0000256" key="2">
    <source>
        <dbReference type="ARBA" id="ARBA00022448"/>
    </source>
</evidence>
<reference evidence="17 18" key="1">
    <citation type="journal article" date="2010" name="Stand. Genomic Sci.">
        <title>Complete genome sequence of Methanoplanus petrolearius type strain (SEBR 4847).</title>
        <authorList>
            <person name="Brambilla E."/>
            <person name="Djao O.D."/>
            <person name="Daligault H."/>
            <person name="Lapidus A."/>
            <person name="Lucas S."/>
            <person name="Hammon N."/>
            <person name="Nolan M."/>
            <person name="Tice H."/>
            <person name="Cheng J.F."/>
            <person name="Han C."/>
            <person name="Tapia R."/>
            <person name="Goodwin L."/>
            <person name="Pitluck S."/>
            <person name="Liolios K."/>
            <person name="Ivanova N."/>
            <person name="Mavromatis K."/>
            <person name="Mikhailova N."/>
            <person name="Pati A."/>
            <person name="Chen A."/>
            <person name="Palaniappan K."/>
            <person name="Land M."/>
            <person name="Hauser L."/>
            <person name="Chang Y.J."/>
            <person name="Jeffries C.D."/>
            <person name="Rohde M."/>
            <person name="Spring S."/>
            <person name="Sikorski J."/>
            <person name="Goker M."/>
            <person name="Woyke T."/>
            <person name="Bristow J."/>
            <person name="Eisen J.A."/>
            <person name="Markowitz V."/>
            <person name="Hugenholtz P."/>
            <person name="Kyrpides N.C."/>
            <person name="Klenk H.P."/>
        </authorList>
    </citation>
    <scope>NUCLEOTIDE SEQUENCE [LARGE SCALE GENOMIC DNA]</scope>
    <source>
        <strain evidence="18">DSM 11571 / OCM 486 / SEBR 4847</strain>
    </source>
</reference>
<dbReference type="GeneID" id="9745222"/>
<keyword evidence="14" id="KW-0479">Metal-binding</keyword>
<dbReference type="GO" id="GO:0005525">
    <property type="term" value="F:GTP binding"/>
    <property type="evidence" value="ECO:0007669"/>
    <property type="project" value="UniProtKB-KW"/>
</dbReference>
<dbReference type="InterPro" id="IPR005225">
    <property type="entry name" value="Small_GTP-bd"/>
</dbReference>
<evidence type="ECO:0000256" key="5">
    <source>
        <dbReference type="ARBA" id="ARBA00022692"/>
    </source>
</evidence>
<keyword evidence="5 15" id="KW-0812">Transmembrane</keyword>
<dbReference type="InterPro" id="IPR011642">
    <property type="entry name" value="Gate_dom"/>
</dbReference>
<dbReference type="InterPro" id="IPR027417">
    <property type="entry name" value="P-loop_NTPase"/>
</dbReference>
<dbReference type="Gene3D" id="3.40.50.300">
    <property type="entry name" value="P-loop containing nucleotide triphosphate hydrolases"/>
    <property type="match status" value="1"/>
</dbReference>
<dbReference type="NCBIfam" id="TIGR00437">
    <property type="entry name" value="feoB"/>
    <property type="match status" value="1"/>
</dbReference>
<keyword evidence="8" id="KW-0408">Iron</keyword>
<dbReference type="Pfam" id="PF07664">
    <property type="entry name" value="FeoB_C"/>
    <property type="match status" value="1"/>
</dbReference>
<feature type="transmembrane region" description="Helical" evidence="15">
    <location>
        <begin position="366"/>
        <end position="387"/>
    </location>
</feature>
<keyword evidence="14" id="KW-0460">Magnesium</keyword>
<dbReference type="GO" id="GO:0005886">
    <property type="term" value="C:plasma membrane"/>
    <property type="evidence" value="ECO:0007669"/>
    <property type="project" value="UniProtKB-SubCell"/>
</dbReference>
<dbReference type="PROSITE" id="PS51711">
    <property type="entry name" value="G_FEOB"/>
    <property type="match status" value="1"/>
</dbReference>
<feature type="binding site" evidence="13">
    <location>
        <begin position="113"/>
        <end position="116"/>
    </location>
    <ligand>
        <name>GTP</name>
        <dbReference type="ChEBI" id="CHEBI:37565"/>
        <label>1</label>
    </ligand>
</feature>
<protein>
    <recommendedName>
        <fullName evidence="12">Ferrous iron transport protein B</fullName>
    </recommendedName>
</protein>
<dbReference type="eggNOG" id="arCOG00359">
    <property type="taxonomic scope" value="Archaea"/>
</dbReference>
<keyword evidence="4" id="KW-0410">Iron transport</keyword>
<dbReference type="PANTHER" id="PTHR43185:SF1">
    <property type="entry name" value="FE(2+) TRANSPORTER FEOB"/>
    <property type="match status" value="1"/>
</dbReference>
<evidence type="ECO:0000256" key="11">
    <source>
        <dbReference type="ARBA" id="ARBA00023136"/>
    </source>
</evidence>
<name>E1RGU1_METP4</name>
<dbReference type="CDD" id="cd01879">
    <property type="entry name" value="FeoB"/>
    <property type="match status" value="1"/>
</dbReference>